<proteinExistence type="inferred from homology"/>
<gene>
    <name evidence="4" type="ORF">NEZAVI_LOCUS13160</name>
</gene>
<dbReference type="InterPro" id="IPR043504">
    <property type="entry name" value="Peptidase_S1_PA_chymotrypsin"/>
</dbReference>
<feature type="domain" description="PDZ" evidence="3">
    <location>
        <begin position="256"/>
        <end position="329"/>
    </location>
</feature>
<dbReference type="PROSITE" id="PS50106">
    <property type="entry name" value="PDZ"/>
    <property type="match status" value="1"/>
</dbReference>
<dbReference type="GO" id="GO:0016020">
    <property type="term" value="C:membrane"/>
    <property type="evidence" value="ECO:0007669"/>
    <property type="project" value="UniProtKB-SubCell"/>
</dbReference>
<comment type="similarity">
    <text evidence="1">Belongs to the peptidase S1C family.</text>
</comment>
<keyword evidence="5" id="KW-1185">Reference proteome</keyword>
<dbReference type="InterPro" id="IPR001478">
    <property type="entry name" value="PDZ"/>
</dbReference>
<dbReference type="SUPFAM" id="SSF50156">
    <property type="entry name" value="PDZ domain-like"/>
    <property type="match status" value="1"/>
</dbReference>
<dbReference type="GO" id="GO:0012501">
    <property type="term" value="P:programmed cell death"/>
    <property type="evidence" value="ECO:0007669"/>
    <property type="project" value="TreeGrafter"/>
</dbReference>
<reference evidence="4" key="1">
    <citation type="submission" date="2022-01" db="EMBL/GenBank/DDBJ databases">
        <authorList>
            <person name="King R."/>
        </authorList>
    </citation>
    <scope>NUCLEOTIDE SEQUENCE</scope>
</reference>
<keyword evidence="2" id="KW-0720">Serine protease</keyword>
<dbReference type="Gene3D" id="2.40.10.10">
    <property type="entry name" value="Trypsin-like serine proteases"/>
    <property type="match status" value="1"/>
</dbReference>
<evidence type="ECO:0000313" key="5">
    <source>
        <dbReference type="Proteomes" id="UP001152798"/>
    </source>
</evidence>
<dbReference type="GO" id="GO:0004252">
    <property type="term" value="F:serine-type endopeptidase activity"/>
    <property type="evidence" value="ECO:0007669"/>
    <property type="project" value="TreeGrafter"/>
</dbReference>
<dbReference type="Proteomes" id="UP001152798">
    <property type="component" value="Chromosome 6"/>
</dbReference>
<dbReference type="SMART" id="SM00228">
    <property type="entry name" value="PDZ"/>
    <property type="match status" value="1"/>
</dbReference>
<accession>A0A9P0HMM3</accession>
<dbReference type="GO" id="GO:0006508">
    <property type="term" value="P:proteolysis"/>
    <property type="evidence" value="ECO:0007669"/>
    <property type="project" value="TreeGrafter"/>
</dbReference>
<dbReference type="InterPro" id="IPR009003">
    <property type="entry name" value="Peptidase_S1_PA"/>
</dbReference>
<dbReference type="AlphaFoldDB" id="A0A9P0HMM3"/>
<dbReference type="InterPro" id="IPR036034">
    <property type="entry name" value="PDZ_sf"/>
</dbReference>
<sequence>MLARYRQFWKFLRYNKLFLPTSQKTALFYTAHEQSHHEEQRSKNLYKTRTLSIALLGIGFYYCTRKKEISLFPSVSAISLGSRRKQYNFIADVVEQSVNALVSIEIIDSRRYDFFTGQNITESNGSGFIISDDGLILTNAHVVLSRPATKLKIRLHDGTTYVGIVEDIDMKADLATVRINAGFGNSGGPLVNLDGEVIGINAMKVSTGISFAIPVEYAKEFIRLNEQKRKGAPVTEAPANLKKFIGITMLSLTPELIRQLRQKTDGFPTDINSGVLVWKVMVGSPAFGAGLQPGDIVTHINGDSISGARSVYKLLESSGELKMKVYRSGHMIFVTVVPESYSP</sequence>
<organism evidence="4 5">
    <name type="scientific">Nezara viridula</name>
    <name type="common">Southern green stink bug</name>
    <name type="synonym">Cimex viridulus</name>
    <dbReference type="NCBI Taxonomy" id="85310"/>
    <lineage>
        <taxon>Eukaryota</taxon>
        <taxon>Metazoa</taxon>
        <taxon>Ecdysozoa</taxon>
        <taxon>Arthropoda</taxon>
        <taxon>Hexapoda</taxon>
        <taxon>Insecta</taxon>
        <taxon>Pterygota</taxon>
        <taxon>Neoptera</taxon>
        <taxon>Paraneoptera</taxon>
        <taxon>Hemiptera</taxon>
        <taxon>Heteroptera</taxon>
        <taxon>Panheteroptera</taxon>
        <taxon>Pentatomomorpha</taxon>
        <taxon>Pentatomoidea</taxon>
        <taxon>Pentatomidae</taxon>
        <taxon>Pentatominae</taxon>
        <taxon>Nezara</taxon>
    </lineage>
</organism>
<dbReference type="EMBL" id="OV725082">
    <property type="protein sequence ID" value="CAH1404821.1"/>
    <property type="molecule type" value="Genomic_DNA"/>
</dbReference>
<dbReference type="Gene3D" id="2.40.10.120">
    <property type="match status" value="1"/>
</dbReference>
<dbReference type="SUPFAM" id="SSF50494">
    <property type="entry name" value="Trypsin-like serine proteases"/>
    <property type="match status" value="1"/>
</dbReference>
<dbReference type="GO" id="GO:0043065">
    <property type="term" value="P:positive regulation of apoptotic process"/>
    <property type="evidence" value="ECO:0007669"/>
    <property type="project" value="TreeGrafter"/>
</dbReference>
<evidence type="ECO:0000256" key="1">
    <source>
        <dbReference type="ARBA" id="ARBA00010541"/>
    </source>
</evidence>
<name>A0A9P0HMM3_NEZVI</name>
<evidence type="ECO:0000256" key="2">
    <source>
        <dbReference type="ARBA" id="ARBA00022825"/>
    </source>
</evidence>
<protein>
    <recommendedName>
        <fullName evidence="3">PDZ domain-containing protein</fullName>
    </recommendedName>
</protein>
<keyword evidence="2" id="KW-0645">Protease</keyword>
<dbReference type="Pfam" id="PF13365">
    <property type="entry name" value="Trypsin_2"/>
    <property type="match status" value="1"/>
</dbReference>
<dbReference type="PANTHER" id="PTHR22939">
    <property type="entry name" value="SERINE PROTEASE FAMILY S1C HTRA-RELATED"/>
    <property type="match status" value="1"/>
</dbReference>
<dbReference type="Pfam" id="PF13180">
    <property type="entry name" value="PDZ_2"/>
    <property type="match status" value="1"/>
</dbReference>
<dbReference type="Gene3D" id="2.30.42.10">
    <property type="match status" value="1"/>
</dbReference>
<dbReference type="PANTHER" id="PTHR22939:SF129">
    <property type="entry name" value="SERINE PROTEASE HTRA2, MITOCHONDRIAL"/>
    <property type="match status" value="1"/>
</dbReference>
<keyword evidence="2" id="KW-0378">Hydrolase</keyword>
<evidence type="ECO:0000259" key="3">
    <source>
        <dbReference type="PROSITE" id="PS50106"/>
    </source>
</evidence>
<evidence type="ECO:0000313" key="4">
    <source>
        <dbReference type="EMBL" id="CAH1404821.1"/>
    </source>
</evidence>